<dbReference type="KEGG" id="plm:Plim_3602"/>
<keyword evidence="2" id="KW-1185">Reference proteome</keyword>
<evidence type="ECO:0000313" key="1">
    <source>
        <dbReference type="EMBL" id="ADG69415.1"/>
    </source>
</evidence>
<dbReference type="AlphaFoldDB" id="D5SVQ5"/>
<sequence>MVTRYGHRLIAAGWQGSDVFIRPLVNQVHQRKCIRNIHLLLLTPFVKSDQRQTNWGQTRTFDPSHPVGFCIRFPLCDRVGVFL</sequence>
<gene>
    <name evidence="1" type="ordered locus">Plim_3602</name>
</gene>
<protein>
    <submittedName>
        <fullName evidence="1">Uncharacterized protein</fullName>
    </submittedName>
</protein>
<reference evidence="1 2" key="1">
    <citation type="journal article" date="2010" name="Stand. Genomic Sci.">
        <title>Complete genome sequence of Planctomyces limnophilus type strain (Mu 290).</title>
        <authorList>
            <person name="Labutti K."/>
            <person name="Sikorski J."/>
            <person name="Schneider S."/>
            <person name="Nolan M."/>
            <person name="Lucas S."/>
            <person name="Glavina Del Rio T."/>
            <person name="Tice H."/>
            <person name="Cheng J.F."/>
            <person name="Goodwin L."/>
            <person name="Pitluck S."/>
            <person name="Liolios K."/>
            <person name="Ivanova N."/>
            <person name="Mavromatis K."/>
            <person name="Mikhailova N."/>
            <person name="Pati A."/>
            <person name="Chen A."/>
            <person name="Palaniappan K."/>
            <person name="Land M."/>
            <person name="Hauser L."/>
            <person name="Chang Y.J."/>
            <person name="Jeffries C.D."/>
            <person name="Tindall B.J."/>
            <person name="Rohde M."/>
            <person name="Goker M."/>
            <person name="Woyke T."/>
            <person name="Bristow J."/>
            <person name="Eisen J.A."/>
            <person name="Markowitz V."/>
            <person name="Hugenholtz P."/>
            <person name="Kyrpides N.C."/>
            <person name="Klenk H.P."/>
            <person name="Lapidus A."/>
        </authorList>
    </citation>
    <scope>NUCLEOTIDE SEQUENCE [LARGE SCALE GENOMIC DNA]</scope>
    <source>
        <strain evidence="2">ATCC 43296 / DSM 3776 / IFAM 1008 / 290</strain>
    </source>
</reference>
<dbReference type="Proteomes" id="UP000002220">
    <property type="component" value="Chromosome"/>
</dbReference>
<accession>D5SVQ5</accession>
<proteinExistence type="predicted"/>
<name>D5SVQ5_PLAL2</name>
<dbReference type="STRING" id="521674.Plim_3602"/>
<dbReference type="HOGENOM" id="CLU_2539667_0_0_0"/>
<dbReference type="EMBL" id="CP001744">
    <property type="protein sequence ID" value="ADG69415.1"/>
    <property type="molecule type" value="Genomic_DNA"/>
</dbReference>
<evidence type="ECO:0000313" key="2">
    <source>
        <dbReference type="Proteomes" id="UP000002220"/>
    </source>
</evidence>
<organism evidence="1 2">
    <name type="scientific">Planctopirus limnophila (strain ATCC 43296 / DSM 3776 / IFAM 1008 / Mu 290)</name>
    <name type="common">Planctomyces limnophilus</name>
    <dbReference type="NCBI Taxonomy" id="521674"/>
    <lineage>
        <taxon>Bacteria</taxon>
        <taxon>Pseudomonadati</taxon>
        <taxon>Planctomycetota</taxon>
        <taxon>Planctomycetia</taxon>
        <taxon>Planctomycetales</taxon>
        <taxon>Planctomycetaceae</taxon>
        <taxon>Planctopirus</taxon>
    </lineage>
</organism>